<dbReference type="WBParaSite" id="Bm13430.1">
    <property type="protein sequence ID" value="Bm13430.1"/>
    <property type="gene ID" value="WBGene00233691"/>
</dbReference>
<evidence type="ECO:0000313" key="1">
    <source>
        <dbReference type="EMBL" id="CDQ05884.1"/>
    </source>
</evidence>
<dbReference type="Proteomes" id="UP000006672">
    <property type="component" value="Unassembled WGS sequence"/>
</dbReference>
<organism evidence="1">
    <name type="scientific">Brugia malayi</name>
    <name type="common">Filarial nematode worm</name>
    <dbReference type="NCBI Taxonomy" id="6279"/>
    <lineage>
        <taxon>Eukaryota</taxon>
        <taxon>Metazoa</taxon>
        <taxon>Ecdysozoa</taxon>
        <taxon>Nematoda</taxon>
        <taxon>Chromadorea</taxon>
        <taxon>Rhabditida</taxon>
        <taxon>Spirurina</taxon>
        <taxon>Spiruromorpha</taxon>
        <taxon>Filarioidea</taxon>
        <taxon>Onchocercidae</taxon>
        <taxon>Brugia</taxon>
    </lineage>
</organism>
<reference evidence="2" key="3">
    <citation type="submission" date="2019-04" db="EMBL/GenBank/DDBJ databases">
        <authorList>
            <person name="Howe K."/>
            <person name="Paulini M."/>
            <person name="Williams G."/>
        </authorList>
    </citation>
    <scope>NUCLEOTIDE SEQUENCE [LARGE SCALE GENOMIC DNA]</scope>
    <source>
        <strain evidence="2">FR3</strain>
    </source>
</reference>
<dbReference type="KEGG" id="bmy:BM_BM13430"/>
<accession>A0A4E9FT98</accession>
<dbReference type="EMBL" id="CAAKNF010000028">
    <property type="protein sequence ID" value="VIP00232.1"/>
    <property type="molecule type" value="Genomic_DNA"/>
</dbReference>
<sequence>MCSNILKQLVSMINNSDSPYIRGVYQEKNLVQCFLLMFKNI</sequence>
<reference evidence="4" key="4">
    <citation type="submission" date="2019-12" db="UniProtKB">
        <authorList>
            <consortium name="WormBaseParasite"/>
        </authorList>
    </citation>
    <scope>IDENTIFICATION</scope>
</reference>
<dbReference type="EMBL" id="LN856929">
    <property type="protein sequence ID" value="CDQ05884.1"/>
    <property type="molecule type" value="Genomic_DNA"/>
</dbReference>
<dbReference type="WormBase" id="Bm13430">
    <property type="protein sequence ID" value="BM36957"/>
    <property type="gene ID" value="WBGene00233691"/>
</dbReference>
<evidence type="ECO:0000313" key="5">
    <source>
        <dbReference type="WormBase" id="Bm13430"/>
    </source>
</evidence>
<dbReference type="RefSeq" id="XP_042938883.1">
    <property type="nucleotide sequence ID" value="XM_043082949.1"/>
</dbReference>
<proteinExistence type="predicted"/>
<dbReference type="CTD" id="66057859"/>
<dbReference type="GeneID" id="66057859"/>
<reference evidence="1" key="2">
    <citation type="submission" date="2012-12" db="EMBL/GenBank/DDBJ databases">
        <authorList>
            <person name="Gao Y.W."/>
            <person name="Fan S.T."/>
            <person name="Sun H.T."/>
            <person name="Wang Z."/>
            <person name="Gao X.L."/>
            <person name="Li Y.G."/>
            <person name="Wang T.C."/>
            <person name="Zhang K."/>
            <person name="Xu W.W."/>
            <person name="Yu Z.J."/>
            <person name="Xia X.Z."/>
        </authorList>
    </citation>
    <scope>NUCLEOTIDE SEQUENCE</scope>
    <source>
        <strain evidence="1">FR3</strain>
    </source>
</reference>
<evidence type="ECO:0000313" key="3">
    <source>
        <dbReference type="Proteomes" id="UP000006672"/>
    </source>
</evidence>
<name>A0A0J9YAL4_BRUMA</name>
<gene>
    <name evidence="1 4 5" type="ORF">Bm13430</name>
    <name evidence="2" type="ORF">BM_BM13430</name>
    <name evidence="1" type="ORF">BM_Bm13430</name>
</gene>
<accession>A0A0J9YAL4</accession>
<evidence type="ECO:0000313" key="2">
    <source>
        <dbReference type="EMBL" id="VIP00232.1"/>
    </source>
</evidence>
<dbReference type="AlphaFoldDB" id="A0A0J9YAL4"/>
<evidence type="ECO:0000313" key="4">
    <source>
        <dbReference type="WBParaSite" id="Bm13430.1"/>
    </source>
</evidence>
<protein>
    <submittedName>
        <fullName evidence="1 4">Bm13430</fullName>
    </submittedName>
</protein>
<reference evidence="1 3" key="1">
    <citation type="journal article" date="2007" name="Science">
        <title>Draft genome of the filarial nematode parasite Brugia malayi.</title>
        <authorList>
            <person name="Ghedin E."/>
            <person name="Wang S."/>
            <person name="Spiro D."/>
            <person name="Caler E."/>
            <person name="Zhao Q."/>
            <person name="Crabtree J."/>
            <person name="Allen J.E."/>
            <person name="Delcher A.L."/>
            <person name="Guiliano D.B."/>
            <person name="Miranda-Saavedra D."/>
            <person name="Angiuoli S.V."/>
            <person name="Creasy T."/>
            <person name="Amedeo P."/>
            <person name="Haas B."/>
            <person name="El-Sayed N.M."/>
            <person name="Wortman J.R."/>
            <person name="Feldblyum T."/>
            <person name="Tallon L."/>
            <person name="Schatz M."/>
            <person name="Shumway M."/>
            <person name="Koo H."/>
            <person name="Salzberg S.L."/>
            <person name="Schobel S."/>
            <person name="Pertea M."/>
            <person name="Pop M."/>
            <person name="White O."/>
            <person name="Barton G.J."/>
            <person name="Carlow C.K."/>
            <person name="Crawford M.J."/>
            <person name="Daub J."/>
            <person name="Dimmic M.W."/>
            <person name="Estes C.F."/>
            <person name="Foster J.M."/>
            <person name="Ganatra M."/>
            <person name="Gregory W.F."/>
            <person name="Johnson N.M."/>
            <person name="Jin J."/>
            <person name="Komuniecki R."/>
            <person name="Korf I."/>
            <person name="Kumar S."/>
            <person name="Laney S."/>
            <person name="Li B.W."/>
            <person name="Li W."/>
            <person name="Lindblom T.H."/>
            <person name="Lustigman S."/>
            <person name="Ma D."/>
            <person name="Maina C.V."/>
            <person name="Martin D.M."/>
            <person name="McCarter J.P."/>
            <person name="McReynolds L."/>
            <person name="Mitreva M."/>
            <person name="Nutman T.B."/>
            <person name="Parkinson J."/>
            <person name="Peregrin-Alvarez J.M."/>
            <person name="Poole C."/>
            <person name="Ren Q."/>
            <person name="Saunders L."/>
            <person name="Sluder A.E."/>
            <person name="Smith K."/>
            <person name="Stanke M."/>
            <person name="Unnasch T.R."/>
            <person name="Ware J."/>
            <person name="Wei A.D."/>
            <person name="Weil G."/>
            <person name="Williams D.J."/>
            <person name="Zhang Y."/>
            <person name="Williams S.A."/>
            <person name="Fraser-Liggett C."/>
            <person name="Slatko B."/>
            <person name="Blaxter M.L."/>
            <person name="Scott A.L."/>
        </authorList>
    </citation>
    <scope>NUCLEOTIDE SEQUENCE</scope>
    <source>
        <strain evidence="1 3">FR3</strain>
    </source>
</reference>
<keyword evidence="3" id="KW-1185">Reference proteome</keyword>